<accession>A0A6H2A6A9</accession>
<protein>
    <submittedName>
        <fullName evidence="1">Uncharacterized protein</fullName>
    </submittedName>
</protein>
<organism evidence="1">
    <name type="scientific">viral metagenome</name>
    <dbReference type="NCBI Taxonomy" id="1070528"/>
    <lineage>
        <taxon>unclassified sequences</taxon>
        <taxon>metagenomes</taxon>
        <taxon>organismal metagenomes</taxon>
    </lineage>
</organism>
<evidence type="ECO:0000313" key="1">
    <source>
        <dbReference type="EMBL" id="QJA55137.1"/>
    </source>
</evidence>
<sequence length="79" mass="9308">MKKYTNQEIDSKSIQELTRNINKIMPIDAIAQRFMIDAVLEQDYFNRILAKQLLAHVAYLKSVCEILPERDKKIINEIE</sequence>
<dbReference type="EMBL" id="MT144571">
    <property type="protein sequence ID" value="QJA55137.1"/>
    <property type="molecule type" value="Genomic_DNA"/>
</dbReference>
<proteinExistence type="predicted"/>
<dbReference type="AlphaFoldDB" id="A0A6H2A6A9"/>
<name>A0A6H2A6A9_9ZZZZ</name>
<gene>
    <name evidence="1" type="ORF">TM448A07234_0002</name>
</gene>
<reference evidence="1" key="1">
    <citation type="submission" date="2020-03" db="EMBL/GenBank/DDBJ databases">
        <title>The deep terrestrial virosphere.</title>
        <authorList>
            <person name="Holmfeldt K."/>
            <person name="Nilsson E."/>
            <person name="Simone D."/>
            <person name="Lopez-Fernandez M."/>
            <person name="Wu X."/>
            <person name="de Brujin I."/>
            <person name="Lundin D."/>
            <person name="Andersson A."/>
            <person name="Bertilsson S."/>
            <person name="Dopson M."/>
        </authorList>
    </citation>
    <scope>NUCLEOTIDE SEQUENCE</scope>
    <source>
        <strain evidence="1">TM448A07234</strain>
    </source>
</reference>